<name>A0ABW4N8Z5_9SPHN</name>
<dbReference type="RefSeq" id="WP_380937540.1">
    <property type="nucleotide sequence ID" value="NZ_JBHUFC010000001.1"/>
</dbReference>
<dbReference type="SUPFAM" id="SSF53474">
    <property type="entry name" value="alpha/beta-Hydrolases"/>
    <property type="match status" value="1"/>
</dbReference>
<dbReference type="EMBL" id="JBHUFC010000001">
    <property type="protein sequence ID" value="MFD1785979.1"/>
    <property type="molecule type" value="Genomic_DNA"/>
</dbReference>
<dbReference type="Pfam" id="PF20434">
    <property type="entry name" value="BD-FAE"/>
    <property type="match status" value="1"/>
</dbReference>
<evidence type="ECO:0000313" key="5">
    <source>
        <dbReference type="Proteomes" id="UP001597283"/>
    </source>
</evidence>
<gene>
    <name evidence="4" type="ORF">ACFSC3_00185</name>
</gene>
<dbReference type="Gene3D" id="3.40.50.1820">
    <property type="entry name" value="alpha/beta hydrolase"/>
    <property type="match status" value="1"/>
</dbReference>
<protein>
    <submittedName>
        <fullName evidence="4">Alpha/beta hydrolase fold domain-containing protein</fullName>
    </submittedName>
</protein>
<dbReference type="InterPro" id="IPR029058">
    <property type="entry name" value="AB_hydrolase_fold"/>
</dbReference>
<organism evidence="4 5">
    <name type="scientific">Sphingomonas floccifaciens</name>
    <dbReference type="NCBI Taxonomy" id="1844115"/>
    <lineage>
        <taxon>Bacteria</taxon>
        <taxon>Pseudomonadati</taxon>
        <taxon>Pseudomonadota</taxon>
        <taxon>Alphaproteobacteria</taxon>
        <taxon>Sphingomonadales</taxon>
        <taxon>Sphingomonadaceae</taxon>
        <taxon>Sphingomonas</taxon>
    </lineage>
</organism>
<evidence type="ECO:0000259" key="3">
    <source>
        <dbReference type="Pfam" id="PF20434"/>
    </source>
</evidence>
<dbReference type="Proteomes" id="UP001597283">
    <property type="component" value="Unassembled WGS sequence"/>
</dbReference>
<dbReference type="InterPro" id="IPR050300">
    <property type="entry name" value="GDXG_lipolytic_enzyme"/>
</dbReference>
<keyword evidence="5" id="KW-1185">Reference proteome</keyword>
<comment type="caution">
    <text evidence="4">The sequence shown here is derived from an EMBL/GenBank/DDBJ whole genome shotgun (WGS) entry which is preliminary data.</text>
</comment>
<feature type="signal peptide" evidence="2">
    <location>
        <begin position="1"/>
        <end position="19"/>
    </location>
</feature>
<feature type="chain" id="PRO_5047383794" evidence="2">
    <location>
        <begin position="20"/>
        <end position="321"/>
    </location>
</feature>
<keyword evidence="2" id="KW-0732">Signal</keyword>
<accession>A0ABW4N8Z5</accession>
<feature type="domain" description="BD-FAE-like" evidence="3">
    <location>
        <begin position="67"/>
        <end position="265"/>
    </location>
</feature>
<proteinExistence type="predicted"/>
<dbReference type="InterPro" id="IPR049492">
    <property type="entry name" value="BD-FAE-like_dom"/>
</dbReference>
<evidence type="ECO:0000256" key="2">
    <source>
        <dbReference type="SAM" id="SignalP"/>
    </source>
</evidence>
<sequence>MNRTLCALLALSAATAAHAQDRTFPTAAAPVVEDRFPVVAVPFPGGVKAYRDVVYQTIPGYRPQIVDIYVPPSKGPHPLILYIHGGGWVGGHTRHSGALADFPKVLASLASEGFVVASLEYRLSGEARFPAQLQDSNAALRFLRTHAGDYGIDPARVGVWGGSAGGHLAALTAVTCRDTGLDPTAAANGCVQAAVTWYGVYDFRGMTATPDGNAAGSKLLGCDGPCPADTIAAVSPVTHIDAKDPPFLLIHGEEDKVVPVTQSRLGEAALRKAGVKVESIYIPGVDHSFIGKTPADTRAATLKATNATFDFFHKNLGVPRR</sequence>
<evidence type="ECO:0000313" key="4">
    <source>
        <dbReference type="EMBL" id="MFD1785979.1"/>
    </source>
</evidence>
<dbReference type="GO" id="GO:0016787">
    <property type="term" value="F:hydrolase activity"/>
    <property type="evidence" value="ECO:0007669"/>
    <property type="project" value="UniProtKB-KW"/>
</dbReference>
<dbReference type="PANTHER" id="PTHR48081:SF13">
    <property type="entry name" value="ALPHA_BETA HYDROLASE"/>
    <property type="match status" value="1"/>
</dbReference>
<reference evidence="5" key="1">
    <citation type="journal article" date="2019" name="Int. J. Syst. Evol. Microbiol.">
        <title>The Global Catalogue of Microorganisms (GCM) 10K type strain sequencing project: providing services to taxonomists for standard genome sequencing and annotation.</title>
        <authorList>
            <consortium name="The Broad Institute Genomics Platform"/>
            <consortium name="The Broad Institute Genome Sequencing Center for Infectious Disease"/>
            <person name="Wu L."/>
            <person name="Ma J."/>
        </authorList>
    </citation>
    <scope>NUCLEOTIDE SEQUENCE [LARGE SCALE GENOMIC DNA]</scope>
    <source>
        <strain evidence="5">Q85</strain>
    </source>
</reference>
<keyword evidence="1 4" id="KW-0378">Hydrolase</keyword>
<evidence type="ECO:0000256" key="1">
    <source>
        <dbReference type="ARBA" id="ARBA00022801"/>
    </source>
</evidence>
<dbReference type="PANTHER" id="PTHR48081">
    <property type="entry name" value="AB HYDROLASE SUPERFAMILY PROTEIN C4A8.06C"/>
    <property type="match status" value="1"/>
</dbReference>